<comment type="similarity">
    <text evidence="2">Belongs to the ATP-dependent AMP-binding enzyme family.</text>
</comment>
<protein>
    <recommendedName>
        <fullName evidence="12">4-coumarate--CoA ligase</fullName>
    </recommendedName>
</protein>
<feature type="domain" description="AMP-dependent synthetase/ligase" evidence="8">
    <location>
        <begin position="63"/>
        <end position="419"/>
    </location>
</feature>
<dbReference type="SUPFAM" id="SSF56801">
    <property type="entry name" value="Acetyl-CoA synthetase-like"/>
    <property type="match status" value="1"/>
</dbReference>
<dbReference type="GO" id="GO:0009698">
    <property type="term" value="P:phenylpropanoid metabolic process"/>
    <property type="evidence" value="ECO:0007669"/>
    <property type="project" value="UniProtKB-KW"/>
</dbReference>
<evidence type="ECO:0000256" key="3">
    <source>
        <dbReference type="ARBA" id="ARBA00022598"/>
    </source>
</evidence>
<dbReference type="Proteomes" id="UP000834106">
    <property type="component" value="Chromosome 17"/>
</dbReference>
<dbReference type="GO" id="GO:0050563">
    <property type="term" value="F:trans-feruloyl-CoA synthase activity"/>
    <property type="evidence" value="ECO:0007669"/>
    <property type="project" value="UniProtKB-ARBA"/>
</dbReference>
<accession>A0AAD2A225</accession>
<keyword evidence="6" id="KW-0587">Phenylpropanoid metabolism</keyword>
<dbReference type="Gene3D" id="3.40.50.12780">
    <property type="entry name" value="N-terminal domain of ligase-like"/>
    <property type="match status" value="1"/>
</dbReference>
<keyword evidence="11" id="KW-1185">Reference proteome</keyword>
<evidence type="ECO:0000256" key="1">
    <source>
        <dbReference type="ARBA" id="ARBA00004930"/>
    </source>
</evidence>
<keyword evidence="7" id="KW-0812">Transmembrane</keyword>
<dbReference type="InterPro" id="IPR042099">
    <property type="entry name" value="ANL_N_sf"/>
</dbReference>
<dbReference type="Gene3D" id="3.30.300.30">
    <property type="match status" value="1"/>
</dbReference>
<keyword evidence="7" id="KW-0472">Membrane</keyword>
<dbReference type="InterPro" id="IPR020845">
    <property type="entry name" value="AMP-binding_CS"/>
</dbReference>
<dbReference type="GO" id="GO:0106286">
    <property type="term" value="F:(E)-caffeate-CoA ligase activity"/>
    <property type="evidence" value="ECO:0007669"/>
    <property type="project" value="UniProtKB-ARBA"/>
</dbReference>
<dbReference type="EMBL" id="OU503052">
    <property type="protein sequence ID" value="CAI9780077.1"/>
    <property type="molecule type" value="Genomic_DNA"/>
</dbReference>
<feature type="transmembrane region" description="Helical" evidence="7">
    <location>
        <begin position="258"/>
        <end position="280"/>
    </location>
</feature>
<proteinExistence type="inferred from homology"/>
<evidence type="ECO:0000256" key="5">
    <source>
        <dbReference type="ARBA" id="ARBA00022840"/>
    </source>
</evidence>
<keyword evidence="4" id="KW-0547">Nucleotide-binding</keyword>
<reference evidence="10" key="1">
    <citation type="submission" date="2023-05" db="EMBL/GenBank/DDBJ databases">
        <authorList>
            <person name="Huff M."/>
        </authorList>
    </citation>
    <scope>NUCLEOTIDE SEQUENCE</scope>
</reference>
<dbReference type="PANTHER" id="PTHR24096:SF337">
    <property type="entry name" value="4-COUMARATE--COA LIGASE"/>
    <property type="match status" value="1"/>
</dbReference>
<organism evidence="10 11">
    <name type="scientific">Fraxinus pennsylvanica</name>
    <dbReference type="NCBI Taxonomy" id="56036"/>
    <lineage>
        <taxon>Eukaryota</taxon>
        <taxon>Viridiplantae</taxon>
        <taxon>Streptophyta</taxon>
        <taxon>Embryophyta</taxon>
        <taxon>Tracheophyta</taxon>
        <taxon>Spermatophyta</taxon>
        <taxon>Magnoliopsida</taxon>
        <taxon>eudicotyledons</taxon>
        <taxon>Gunneridae</taxon>
        <taxon>Pentapetalae</taxon>
        <taxon>asterids</taxon>
        <taxon>lamiids</taxon>
        <taxon>Lamiales</taxon>
        <taxon>Oleaceae</taxon>
        <taxon>Oleeae</taxon>
        <taxon>Fraxinus</taxon>
    </lineage>
</organism>
<evidence type="ECO:0000259" key="8">
    <source>
        <dbReference type="Pfam" id="PF00501"/>
    </source>
</evidence>
<dbReference type="AlphaFoldDB" id="A0AAD2A225"/>
<dbReference type="PROSITE" id="PS00455">
    <property type="entry name" value="AMP_BINDING"/>
    <property type="match status" value="1"/>
</dbReference>
<evidence type="ECO:0000256" key="7">
    <source>
        <dbReference type="SAM" id="Phobius"/>
    </source>
</evidence>
<evidence type="ECO:0008006" key="12">
    <source>
        <dbReference type="Google" id="ProtNLM"/>
    </source>
</evidence>
<dbReference type="FunFam" id="3.40.50.12780:FF:000003">
    <property type="entry name" value="Long-chain-fatty-acid--CoA ligase FadD"/>
    <property type="match status" value="1"/>
</dbReference>
<dbReference type="InterPro" id="IPR000873">
    <property type="entry name" value="AMP-dep_synth/lig_dom"/>
</dbReference>
<keyword evidence="3" id="KW-0436">Ligase</keyword>
<name>A0AAD2A225_9LAMI</name>
<dbReference type="Pfam" id="PF00501">
    <property type="entry name" value="AMP-binding"/>
    <property type="match status" value="1"/>
</dbReference>
<gene>
    <name evidence="10" type="ORF">FPE_LOCUS27507</name>
</gene>
<dbReference type="PANTHER" id="PTHR24096">
    <property type="entry name" value="LONG-CHAIN-FATTY-ACID--COA LIGASE"/>
    <property type="match status" value="1"/>
</dbReference>
<dbReference type="Pfam" id="PF13193">
    <property type="entry name" value="AMP-binding_C"/>
    <property type="match status" value="1"/>
</dbReference>
<feature type="domain" description="AMP-binding enzyme C-terminal" evidence="9">
    <location>
        <begin position="470"/>
        <end position="545"/>
    </location>
</feature>
<evidence type="ECO:0000313" key="10">
    <source>
        <dbReference type="EMBL" id="CAI9780077.1"/>
    </source>
</evidence>
<evidence type="ECO:0000313" key="11">
    <source>
        <dbReference type="Proteomes" id="UP000834106"/>
    </source>
</evidence>
<evidence type="ECO:0000259" key="9">
    <source>
        <dbReference type="Pfam" id="PF13193"/>
    </source>
</evidence>
<dbReference type="InterPro" id="IPR045851">
    <property type="entry name" value="AMP-bd_C_sf"/>
</dbReference>
<dbReference type="FunFam" id="3.30.300.30:FF:000007">
    <property type="entry name" value="4-coumarate--CoA ligase 2"/>
    <property type="match status" value="1"/>
</dbReference>
<comment type="pathway">
    <text evidence="1">Phytoalexin biosynthesis; 3,4',5-trihydroxystilbene biosynthesis; 3,4',5-trihydroxystilbene from trans-4-coumarate: step 1/2.</text>
</comment>
<dbReference type="InterPro" id="IPR025110">
    <property type="entry name" value="AMP-bd_C"/>
</dbReference>
<evidence type="ECO:0000256" key="6">
    <source>
        <dbReference type="ARBA" id="ARBA00023051"/>
    </source>
</evidence>
<dbReference type="CDD" id="cd05904">
    <property type="entry name" value="4CL"/>
    <property type="match status" value="1"/>
</dbReference>
<evidence type="ECO:0000256" key="2">
    <source>
        <dbReference type="ARBA" id="ARBA00006432"/>
    </source>
</evidence>
<keyword evidence="7" id="KW-1133">Transmembrane helix</keyword>
<keyword evidence="5" id="KW-0067">ATP-binding</keyword>
<sequence length="562" mass="61222">MATIEEESISLAQVFDKKSGFNSETGIYHSLVHLSEDDRIPTQPNLDTATYVLSQFPPLDQAESRAALIDSTTHERVTYAQLDRSIRALAAGLYHGLGVKKGDVVFVLSPNSLLYPTICLAVLSIGAVLTTANPLNTVAEIAKQVRDSGAKLAIASPEEMHKLVPTGVPTLVTSYSKEHDNALTIQELVENCDPLCIPVAKPVQSDTAAILYSSGTTGTSKGVVLTHSNFISIMKLLKWSVDVSNAQNDVFLCFIPMFHIYGLAFFALGMFCSGTTIVIMQRFDFQNMLKAIQNYKINNIPAVPPVILGLVKYPGGAYDLSSLRRLGSGAAPLSKEVADGFREKFPWVELRPGYGLTESTGGATYFVSNNQAKARSASSGRLVPCFSAKVVDVETGLTLPPYKQGELWLKSPTIMKEYLGNEEATAATFYSDGWLKTGDLCYIDGDGYLYIVDRIKELIKHKGYQVAPAELEAILLSHPLILDAAVIPVEDEETGQIPMAYVVKASGSDLTEDQVIQFVAEQVASYKKIRRVRFISAIPRSAAGKILRRELLQSNQGVLSKL</sequence>
<evidence type="ECO:0000256" key="4">
    <source>
        <dbReference type="ARBA" id="ARBA00022741"/>
    </source>
</evidence>
<dbReference type="GO" id="GO:0005524">
    <property type="term" value="F:ATP binding"/>
    <property type="evidence" value="ECO:0007669"/>
    <property type="project" value="UniProtKB-KW"/>
</dbReference>